<comment type="caution">
    <text evidence="2">The sequence shown here is derived from an EMBL/GenBank/DDBJ whole genome shotgun (WGS) entry which is preliminary data.</text>
</comment>
<feature type="region of interest" description="Disordered" evidence="1">
    <location>
        <begin position="139"/>
        <end position="177"/>
    </location>
</feature>
<gene>
    <name evidence="2" type="ORF">B0J11DRAFT_501343</name>
</gene>
<reference evidence="2" key="1">
    <citation type="journal article" date="2021" name="Nat. Commun.">
        <title>Genetic determinants of endophytism in the Arabidopsis root mycobiome.</title>
        <authorList>
            <person name="Mesny F."/>
            <person name="Miyauchi S."/>
            <person name="Thiergart T."/>
            <person name="Pickel B."/>
            <person name="Atanasova L."/>
            <person name="Karlsson M."/>
            <person name="Huettel B."/>
            <person name="Barry K.W."/>
            <person name="Haridas S."/>
            <person name="Chen C."/>
            <person name="Bauer D."/>
            <person name="Andreopoulos W."/>
            <person name="Pangilinan J."/>
            <person name="LaButti K."/>
            <person name="Riley R."/>
            <person name="Lipzen A."/>
            <person name="Clum A."/>
            <person name="Drula E."/>
            <person name="Henrissat B."/>
            <person name="Kohler A."/>
            <person name="Grigoriev I.V."/>
            <person name="Martin F.M."/>
            <person name="Hacquard S."/>
        </authorList>
    </citation>
    <scope>NUCLEOTIDE SEQUENCE</scope>
    <source>
        <strain evidence="2">MPI-CAGE-CH-0243</strain>
    </source>
</reference>
<feature type="compositionally biased region" description="Polar residues" evidence="1">
    <location>
        <begin position="232"/>
        <end position="243"/>
    </location>
</feature>
<feature type="region of interest" description="Disordered" evidence="1">
    <location>
        <begin position="195"/>
        <end position="265"/>
    </location>
</feature>
<dbReference type="Proteomes" id="UP000700596">
    <property type="component" value="Unassembled WGS sequence"/>
</dbReference>
<keyword evidence="3" id="KW-1185">Reference proteome</keyword>
<evidence type="ECO:0000313" key="2">
    <source>
        <dbReference type="EMBL" id="KAH7139176.1"/>
    </source>
</evidence>
<feature type="compositionally biased region" description="Polar residues" evidence="1">
    <location>
        <begin position="142"/>
        <end position="156"/>
    </location>
</feature>
<protein>
    <submittedName>
        <fullName evidence="2">Uncharacterized protein</fullName>
    </submittedName>
</protein>
<name>A0A9P9ELE9_9PLEO</name>
<dbReference type="AlphaFoldDB" id="A0A9P9ELE9"/>
<evidence type="ECO:0000256" key="1">
    <source>
        <dbReference type="SAM" id="MobiDB-lite"/>
    </source>
</evidence>
<sequence length="265" mass="29134">MSSLRAVGRSEGGFLDGLRFDQGRWTAGWKTPTCGLQMLSRSRDGVIAGMVQPFTGGIVVFGRTTPSRLEGRERNAAGLLPFRVTCNSGCQHVAMSWSQGGGEILVTETPTLLPPTSDISQRSEKIFIHAFTHSRSVRHQRQSWCGKSRTQGTGQQDAGKRQPPRHPDGLWVVWKPGMSKGPGLSVERCGRRVQNASRFSATQRRRPGIEAPDPRAEMVPVSISEDPDITRASYSHQQFVATSKNERKKKKRDEEGGAALNSPRA</sequence>
<dbReference type="EMBL" id="JAGMWT010000001">
    <property type="protein sequence ID" value="KAH7139176.1"/>
    <property type="molecule type" value="Genomic_DNA"/>
</dbReference>
<organism evidence="2 3">
    <name type="scientific">Dendryphion nanum</name>
    <dbReference type="NCBI Taxonomy" id="256645"/>
    <lineage>
        <taxon>Eukaryota</taxon>
        <taxon>Fungi</taxon>
        <taxon>Dikarya</taxon>
        <taxon>Ascomycota</taxon>
        <taxon>Pezizomycotina</taxon>
        <taxon>Dothideomycetes</taxon>
        <taxon>Pleosporomycetidae</taxon>
        <taxon>Pleosporales</taxon>
        <taxon>Torulaceae</taxon>
        <taxon>Dendryphion</taxon>
    </lineage>
</organism>
<accession>A0A9P9ELE9</accession>
<proteinExistence type="predicted"/>
<evidence type="ECO:0000313" key="3">
    <source>
        <dbReference type="Proteomes" id="UP000700596"/>
    </source>
</evidence>